<dbReference type="GO" id="GO:0016491">
    <property type="term" value="F:oxidoreductase activity"/>
    <property type="evidence" value="ECO:0007669"/>
    <property type="project" value="UniProtKB-KW"/>
</dbReference>
<dbReference type="OrthoDB" id="2684236at2759"/>
<dbReference type="AlphaFoldDB" id="A0A9P1H3Y7"/>
<evidence type="ECO:0000259" key="3">
    <source>
        <dbReference type="Pfam" id="PF02826"/>
    </source>
</evidence>
<dbReference type="GO" id="GO:0051287">
    <property type="term" value="F:NAD binding"/>
    <property type="evidence" value="ECO:0007669"/>
    <property type="project" value="InterPro"/>
</dbReference>
<dbReference type="InterPro" id="IPR009836">
    <property type="entry name" value="GRDP-like"/>
</dbReference>
<dbReference type="InterPro" id="IPR006140">
    <property type="entry name" value="D-isomer_DH_NAD-bd"/>
</dbReference>
<dbReference type="Gene3D" id="3.40.50.720">
    <property type="entry name" value="NAD(P)-binding Rossmann-like Domain"/>
    <property type="match status" value="3"/>
</dbReference>
<dbReference type="Proteomes" id="UP000838763">
    <property type="component" value="Unassembled WGS sequence"/>
</dbReference>
<feature type="domain" description="D-isomer specific 2-hydroxyacid dehydrogenase NAD-binding" evidence="3">
    <location>
        <begin position="668"/>
        <end position="747"/>
    </location>
</feature>
<comment type="caution">
    <text evidence="4">The sequence shown here is derived from an EMBL/GenBank/DDBJ whole genome shotgun (WGS) entry which is preliminary data.</text>
</comment>
<accession>A0A9P1H3Y7</accession>
<name>A0A9P1H3Y7_9PEZI</name>
<sequence length="784" mass="89083">MRQTLRGDSHVLATDDIDAIHLKTVHECGRKEIRWYENSNSQYLDYFDPRAPNKFFSAGSRGETVVPSPDIFLALQGEECPKEVTDLPTTSECAVHLELLEAVYALRRRVISTQNLDDSFGIKGPTRTVYRRTYVGNRKYEHRPFAIKDKTFPERSQKKWTAFLHIAVMRFITWAEKVEGLMQERGGPHENAYLPYLPPLDVLTVWHAFLLNPGTFRRHCEVNVLPYLKHVSFPWTRIHKAISTVESNAAYNLPAPARAWFTETTGMPPDLYEYIQEAGTKDSEAPIRQALAKFCDDNATGIPNIGFLIKRTKEEDDPEQHAFMTLLLAAQNQRNVVKPLADNVVRQGGFVDKMHHQLWLRSPAFADTLRRSVERYDNFTQLFKLKPKSTLVPTLDMDLAWHTHQLSHARYKAAMEEITGRFIDHDDKIGSGTLSVWEGYTRNEYEIVFGEEYSRCLCWDCEAMLSALEQDESPSIEGDWAEGLVEKIREDLQFYRCVEVSRRALPPWPADEALLQHIRDRFPGISVSAYEVPWRDTEPPSNIPAEELERATVLVTGSVLPSREQAPNLGYVQLSSAGANHVLNHPLFTDTDIIFCTANGVHGPQISEWVITTFLAFQHHSKLPPQNEFDVTTIPKYLQFQNEGKWDRAAFPVQDSVGRRIPPRHQSPSHPKTTHLIGAAEFAVLGKNKTFVSNIGRGPIIKTDDLIQALENDVISGAALDVTDPEPLPDGHPLWSTKNIIITPHVSGISTRYNERVLAILELNLDRLVNGEELANRVSRRDGY</sequence>
<proteinExistence type="predicted"/>
<gene>
    <name evidence="4" type="ORF">PPNO1_LOCUS5205</name>
</gene>
<dbReference type="Pfam" id="PF07173">
    <property type="entry name" value="GRDP-like"/>
    <property type="match status" value="1"/>
</dbReference>
<organism evidence="4 5">
    <name type="scientific">Parascedosporium putredinis</name>
    <dbReference type="NCBI Taxonomy" id="1442378"/>
    <lineage>
        <taxon>Eukaryota</taxon>
        <taxon>Fungi</taxon>
        <taxon>Dikarya</taxon>
        <taxon>Ascomycota</taxon>
        <taxon>Pezizomycotina</taxon>
        <taxon>Sordariomycetes</taxon>
        <taxon>Hypocreomycetidae</taxon>
        <taxon>Microascales</taxon>
        <taxon>Microascaceae</taxon>
        <taxon>Parascedosporium</taxon>
    </lineage>
</organism>
<dbReference type="PANTHER" id="PTHR43333:SF1">
    <property type="entry name" value="D-ISOMER SPECIFIC 2-HYDROXYACID DEHYDROGENASE NAD-BINDING DOMAIN-CONTAINING PROTEIN"/>
    <property type="match status" value="1"/>
</dbReference>
<evidence type="ECO:0000256" key="2">
    <source>
        <dbReference type="ARBA" id="ARBA00023027"/>
    </source>
</evidence>
<keyword evidence="1" id="KW-0560">Oxidoreductase</keyword>
<dbReference type="InterPro" id="IPR036291">
    <property type="entry name" value="NAD(P)-bd_dom_sf"/>
</dbReference>
<dbReference type="EMBL" id="CALLCH030000012">
    <property type="protein sequence ID" value="CAI4215494.1"/>
    <property type="molecule type" value="Genomic_DNA"/>
</dbReference>
<keyword evidence="5" id="KW-1185">Reference proteome</keyword>
<evidence type="ECO:0000313" key="4">
    <source>
        <dbReference type="EMBL" id="CAI4215494.1"/>
    </source>
</evidence>
<dbReference type="SUPFAM" id="SSF51735">
    <property type="entry name" value="NAD(P)-binding Rossmann-fold domains"/>
    <property type="match status" value="1"/>
</dbReference>
<protein>
    <recommendedName>
        <fullName evidence="3">D-isomer specific 2-hydroxyacid dehydrogenase NAD-binding domain-containing protein</fullName>
    </recommendedName>
</protein>
<evidence type="ECO:0000313" key="5">
    <source>
        <dbReference type="Proteomes" id="UP000838763"/>
    </source>
</evidence>
<reference evidence="4" key="1">
    <citation type="submission" date="2022-11" db="EMBL/GenBank/DDBJ databases">
        <authorList>
            <person name="Scott C."/>
            <person name="Bruce N."/>
        </authorList>
    </citation>
    <scope>NUCLEOTIDE SEQUENCE</scope>
</reference>
<dbReference type="Pfam" id="PF02826">
    <property type="entry name" value="2-Hacid_dh_C"/>
    <property type="match status" value="1"/>
</dbReference>
<dbReference type="PANTHER" id="PTHR43333">
    <property type="entry name" value="2-HACID_DH_C DOMAIN-CONTAINING PROTEIN"/>
    <property type="match status" value="1"/>
</dbReference>
<keyword evidence="2" id="KW-0520">NAD</keyword>
<evidence type="ECO:0000256" key="1">
    <source>
        <dbReference type="ARBA" id="ARBA00023002"/>
    </source>
</evidence>